<dbReference type="InterPro" id="IPR011639">
    <property type="entry name" value="MethylTrfase_TaqI-like_dom"/>
</dbReference>
<dbReference type="KEGG" id="fte:Fluta_0592"/>
<evidence type="ECO:0000256" key="3">
    <source>
        <dbReference type="ARBA" id="ARBA00022679"/>
    </source>
</evidence>
<dbReference type="InterPro" id="IPR050953">
    <property type="entry name" value="N4_N6_ade-DNA_methylase"/>
</dbReference>
<dbReference type="EC" id="2.1.1.72" evidence="1"/>
<evidence type="ECO:0000259" key="6">
    <source>
        <dbReference type="Pfam" id="PF07669"/>
    </source>
</evidence>
<keyword evidence="3 7" id="KW-0808">Transferase</keyword>
<evidence type="ECO:0000256" key="1">
    <source>
        <dbReference type="ARBA" id="ARBA00011900"/>
    </source>
</evidence>
<evidence type="ECO:0000313" key="8">
    <source>
        <dbReference type="Proteomes" id="UP000007463"/>
    </source>
</evidence>
<dbReference type="RefSeq" id="WP_013685368.1">
    <property type="nucleotide sequence ID" value="NC_015321.1"/>
</dbReference>
<dbReference type="STRING" id="755732.Fluta_0592"/>
<dbReference type="GO" id="GO:0032259">
    <property type="term" value="P:methylation"/>
    <property type="evidence" value="ECO:0007669"/>
    <property type="project" value="UniProtKB-KW"/>
</dbReference>
<dbReference type="PRINTS" id="PR00507">
    <property type="entry name" value="N12N6MTFRASE"/>
</dbReference>
<dbReference type="GO" id="GO:0009007">
    <property type="term" value="F:site-specific DNA-methyltransferase (adenine-specific) activity"/>
    <property type="evidence" value="ECO:0007669"/>
    <property type="project" value="UniProtKB-EC"/>
</dbReference>
<comment type="catalytic activity">
    <reaction evidence="5">
        <text>a 2'-deoxyadenosine in DNA + S-adenosyl-L-methionine = an N(6)-methyl-2'-deoxyadenosine in DNA + S-adenosyl-L-homocysteine + H(+)</text>
        <dbReference type="Rhea" id="RHEA:15197"/>
        <dbReference type="Rhea" id="RHEA-COMP:12418"/>
        <dbReference type="Rhea" id="RHEA-COMP:12419"/>
        <dbReference type="ChEBI" id="CHEBI:15378"/>
        <dbReference type="ChEBI" id="CHEBI:57856"/>
        <dbReference type="ChEBI" id="CHEBI:59789"/>
        <dbReference type="ChEBI" id="CHEBI:90615"/>
        <dbReference type="ChEBI" id="CHEBI:90616"/>
        <dbReference type="EC" id="2.1.1.72"/>
    </reaction>
</comment>
<dbReference type="Gene3D" id="3.40.50.150">
    <property type="entry name" value="Vaccinia Virus protein VP39"/>
    <property type="match status" value="1"/>
</dbReference>
<proteinExistence type="predicted"/>
<dbReference type="PANTHER" id="PTHR33841:SF1">
    <property type="entry name" value="DNA METHYLTRANSFERASE A"/>
    <property type="match status" value="1"/>
</dbReference>
<evidence type="ECO:0000313" key="7">
    <source>
        <dbReference type="EMBL" id="AEA42596.1"/>
    </source>
</evidence>
<dbReference type="GO" id="GO:0003676">
    <property type="term" value="F:nucleic acid binding"/>
    <property type="evidence" value="ECO:0007669"/>
    <property type="project" value="InterPro"/>
</dbReference>
<dbReference type="REBASE" id="33788">
    <property type="entry name" value="M1.FtaORF592P"/>
</dbReference>
<keyword evidence="8" id="KW-1185">Reference proteome</keyword>
<evidence type="ECO:0000256" key="4">
    <source>
        <dbReference type="ARBA" id="ARBA00022691"/>
    </source>
</evidence>
<dbReference type="OrthoDB" id="32195at2"/>
<dbReference type="SUPFAM" id="SSF53335">
    <property type="entry name" value="S-adenosyl-L-methionine-dependent methyltransferases"/>
    <property type="match status" value="1"/>
</dbReference>
<dbReference type="HOGENOM" id="CLU_024181_1_0_10"/>
<name>F2IGJ0_FLUTR</name>
<gene>
    <name evidence="7" type="ordered locus">Fluta_0592</name>
</gene>
<dbReference type="PANTHER" id="PTHR33841">
    <property type="entry name" value="DNA METHYLTRANSFERASE YEEA-RELATED"/>
    <property type="match status" value="1"/>
</dbReference>
<keyword evidence="2 7" id="KW-0489">Methyltransferase</keyword>
<keyword evidence="4" id="KW-0949">S-adenosyl-L-methionine</keyword>
<feature type="domain" description="Type II methyltransferase M.TaqI-like" evidence="6">
    <location>
        <begin position="87"/>
        <end position="261"/>
    </location>
</feature>
<evidence type="ECO:0000256" key="2">
    <source>
        <dbReference type="ARBA" id="ARBA00022603"/>
    </source>
</evidence>
<evidence type="ECO:0000256" key="5">
    <source>
        <dbReference type="ARBA" id="ARBA00047942"/>
    </source>
</evidence>
<dbReference type="PROSITE" id="PS00092">
    <property type="entry name" value="N6_MTASE"/>
    <property type="match status" value="1"/>
</dbReference>
<dbReference type="Proteomes" id="UP000007463">
    <property type="component" value="Chromosome"/>
</dbReference>
<dbReference type="InterPro" id="IPR029063">
    <property type="entry name" value="SAM-dependent_MTases_sf"/>
</dbReference>
<dbReference type="eggNOG" id="COG0286">
    <property type="taxonomic scope" value="Bacteria"/>
</dbReference>
<reference evidence="8" key="2">
    <citation type="submission" date="2011-02" db="EMBL/GenBank/DDBJ databases">
        <title>The complete genome of Fluviicola taffensis DSM 16823.</title>
        <authorList>
            <consortium name="US DOE Joint Genome Institute (JGI-PGF)"/>
            <person name="Lucas S."/>
            <person name="Copeland A."/>
            <person name="Lapidus A."/>
            <person name="Bruce D."/>
            <person name="Goodwin L."/>
            <person name="Pitluck S."/>
            <person name="Kyrpides N."/>
            <person name="Mavromatis K."/>
            <person name="Ivanova N."/>
            <person name="Mikhailova N."/>
            <person name="Pagani I."/>
            <person name="Chertkov O."/>
            <person name="Detter J.C."/>
            <person name="Han C."/>
            <person name="Tapia R."/>
            <person name="Land M."/>
            <person name="Hauser L."/>
            <person name="Markowitz V."/>
            <person name="Cheng J.-F."/>
            <person name="Hugenholtz P."/>
            <person name="Woyke T."/>
            <person name="Wu D."/>
            <person name="Tindall B."/>
            <person name="Pomrenke H.G."/>
            <person name="Brambilla E."/>
            <person name="Klenk H.-P."/>
            <person name="Eisen J.A."/>
        </authorList>
    </citation>
    <scope>NUCLEOTIDE SEQUENCE [LARGE SCALE GENOMIC DNA]</scope>
    <source>
        <strain evidence="8">DSM 16823 / RW262 / RW262</strain>
    </source>
</reference>
<dbReference type="Pfam" id="PF07669">
    <property type="entry name" value="Eco57I"/>
    <property type="match status" value="1"/>
</dbReference>
<reference evidence="7 8" key="1">
    <citation type="journal article" date="2011" name="Stand. Genomic Sci.">
        <title>Complete genome sequence of the gliding freshwater bacterium Fluviicola taffensis type strain (RW262).</title>
        <authorList>
            <person name="Woyke T."/>
            <person name="Chertkov O."/>
            <person name="Lapidus A."/>
            <person name="Nolan M."/>
            <person name="Lucas S."/>
            <person name="Del Rio T.G."/>
            <person name="Tice H."/>
            <person name="Cheng J.F."/>
            <person name="Tapia R."/>
            <person name="Han C."/>
            <person name="Goodwin L."/>
            <person name="Pitluck S."/>
            <person name="Liolios K."/>
            <person name="Pagani I."/>
            <person name="Ivanova N."/>
            <person name="Huntemann M."/>
            <person name="Mavromatis K."/>
            <person name="Mikhailova N."/>
            <person name="Pati A."/>
            <person name="Chen A."/>
            <person name="Palaniappan K."/>
            <person name="Land M."/>
            <person name="Hauser L."/>
            <person name="Brambilla E.M."/>
            <person name="Rohde M."/>
            <person name="Mwirichia R."/>
            <person name="Sikorski J."/>
            <person name="Tindall B.J."/>
            <person name="Goker M."/>
            <person name="Bristow J."/>
            <person name="Eisen J.A."/>
            <person name="Markowitz V."/>
            <person name="Hugenholtz P."/>
            <person name="Klenk H.P."/>
            <person name="Kyrpides N.C."/>
        </authorList>
    </citation>
    <scope>NUCLEOTIDE SEQUENCE [LARGE SCALE GENOMIC DNA]</scope>
    <source>
        <strain evidence="8">DSM 16823 / RW262 / RW262</strain>
    </source>
</reference>
<protein>
    <recommendedName>
        <fullName evidence="1">site-specific DNA-methyltransferase (adenine-specific)</fullName>
        <ecNumber evidence="1">2.1.1.72</ecNumber>
    </recommendedName>
</protein>
<accession>F2IGJ0</accession>
<dbReference type="AlphaFoldDB" id="F2IGJ0"/>
<dbReference type="EMBL" id="CP002542">
    <property type="protein sequence ID" value="AEA42596.1"/>
    <property type="molecule type" value="Genomic_DNA"/>
</dbReference>
<sequence length="511" mass="58414">MIEANYNPDVLTCLANLSNDEVFTPPSLANQILDLLPQELFSNSKTTFLDPVSKSGVFLREIAKRLMIGLESEFPDQQERLNHIFTKQLFGIAITELTSLLTRRSVYCSKIANGKYSICESFTNEQGNILFDNIEHAWKNGKCTFCNASQEVYEREDTLEAYAYQFIHTNHPEKIFKNMKFDVIVGNPPYQLSDGGHGKSAAPIYHKFIQQAKKLNPRFLSMIIPSRWYAGGKGLDEFRTEMLSDKRIRKIVDFENSNEVFPGVDVAGGICYFLWDRDNKGLCEVINFNGGSKVNTERALNEFPILIRQGQAIPIIRKVLENNPKRLSDRVSSRKPFGMPTNYTPKKKGIPCWFTQKIGLQFADENDVADSFNLLDQWKFLVPPAPIAGQTDFSKPVGFYYEGNTLIAKPGECCTESFIALGSFDTEKEARAFKSYIFTKTVRFLLLQTVVSQHVTKSNFHFIPDLGKYEGVYTDDLLRKKWNINEEEWQYIDSRIKAVELMGNRKSEDNE</sequence>
<dbReference type="GO" id="GO:0006304">
    <property type="term" value="P:DNA modification"/>
    <property type="evidence" value="ECO:0007669"/>
    <property type="project" value="InterPro"/>
</dbReference>
<organism evidence="7 8">
    <name type="scientific">Fluviicola taffensis (strain DSM 16823 / NCIMB 13979 / RW262)</name>
    <dbReference type="NCBI Taxonomy" id="755732"/>
    <lineage>
        <taxon>Bacteria</taxon>
        <taxon>Pseudomonadati</taxon>
        <taxon>Bacteroidota</taxon>
        <taxon>Flavobacteriia</taxon>
        <taxon>Flavobacteriales</taxon>
        <taxon>Crocinitomicaceae</taxon>
        <taxon>Fluviicola</taxon>
    </lineage>
</organism>
<dbReference type="InterPro" id="IPR002052">
    <property type="entry name" value="DNA_methylase_N6_adenine_CS"/>
</dbReference>